<accession>A0A4Q9RCW2</accession>
<dbReference type="SMART" id="SM00448">
    <property type="entry name" value="REC"/>
    <property type="match status" value="1"/>
</dbReference>
<dbReference type="Gene3D" id="3.40.50.2300">
    <property type="match status" value="1"/>
</dbReference>
<sequence>MPISSYVLIAFNEPWRADRLCQLVQELRPGMRAVQVNDGLGALKACKRHVPTLLIADGELNGLDGPGLLRQLRRHGPTQRLACIIISERTSAEHIRTVLPLAPTAYLAKPVDLDNLRQRLDNLLPRSAAQQKMHPAITSGGLPEFLERMRKSARGAPMMQAVHEVLERCLKATEQSLGDLEAVFRRDPQITARLISQANSAAQHQGAPCQTLSQALARLGIRRSLNLALETALQRNARLRDERLAAQSQALCEQAQRVADLAFWLARQLKLDAELCYTAGLLQNIGELALLRSLQDWLDSGQVLQEEEIQQALRERAAGFGSALRAQWRLPLGLRQVIASYYSLGAGVFSREALVLNLAGLLLALPAGESPLSLADERVVRLLRVDVSLLQRVPLG</sequence>
<dbReference type="Proteomes" id="UP000292639">
    <property type="component" value="Unassembled WGS sequence"/>
</dbReference>
<dbReference type="InterPro" id="IPR052340">
    <property type="entry name" value="RNase_Y/CdgJ"/>
</dbReference>
<evidence type="ECO:0000256" key="1">
    <source>
        <dbReference type="PROSITE-ProRule" id="PRU00169"/>
    </source>
</evidence>
<feature type="modified residue" description="4-aspartylphosphate" evidence="1">
    <location>
        <position position="57"/>
    </location>
</feature>
<evidence type="ECO:0000259" key="3">
    <source>
        <dbReference type="PROSITE" id="PS50110"/>
    </source>
</evidence>
<keyword evidence="5" id="KW-0418">Kinase</keyword>
<dbReference type="AlphaFoldDB" id="A0A4Q9RCW2"/>
<feature type="coiled-coil region" evidence="2">
    <location>
        <begin position="222"/>
        <end position="249"/>
    </location>
</feature>
<dbReference type="SUPFAM" id="SSF52172">
    <property type="entry name" value="CheY-like"/>
    <property type="match status" value="1"/>
</dbReference>
<evidence type="ECO:0000259" key="4">
    <source>
        <dbReference type="PROSITE" id="PS51833"/>
    </source>
</evidence>
<keyword evidence="5" id="KW-0808">Transferase</keyword>
<dbReference type="PROSITE" id="PS51833">
    <property type="entry name" value="HDOD"/>
    <property type="match status" value="1"/>
</dbReference>
<organism evidence="5 6">
    <name type="scientific">Stutzerimonas kirkiae</name>
    <dbReference type="NCBI Taxonomy" id="2211392"/>
    <lineage>
        <taxon>Bacteria</taxon>
        <taxon>Pseudomonadati</taxon>
        <taxon>Pseudomonadota</taxon>
        <taxon>Gammaproteobacteria</taxon>
        <taxon>Pseudomonadales</taxon>
        <taxon>Pseudomonadaceae</taxon>
        <taxon>Stutzerimonas</taxon>
    </lineage>
</organism>
<dbReference type="CDD" id="cd00156">
    <property type="entry name" value="REC"/>
    <property type="match status" value="1"/>
</dbReference>
<reference evidence="5 6" key="1">
    <citation type="submission" date="2018-06" db="EMBL/GenBank/DDBJ databases">
        <title>Three novel Pseudomonas species isolated from symptomatic oak.</title>
        <authorList>
            <person name="Bueno-Gonzalez V."/>
            <person name="Brady C."/>
        </authorList>
    </citation>
    <scope>NUCLEOTIDE SEQUENCE [LARGE SCALE GENOMIC DNA]</scope>
    <source>
        <strain evidence="5 6">P17C</strain>
    </source>
</reference>
<dbReference type="EMBL" id="QJUP01000002">
    <property type="protein sequence ID" value="TBU99162.1"/>
    <property type="molecule type" value="Genomic_DNA"/>
</dbReference>
<dbReference type="PANTHER" id="PTHR33525">
    <property type="match status" value="1"/>
</dbReference>
<evidence type="ECO:0000256" key="2">
    <source>
        <dbReference type="SAM" id="Coils"/>
    </source>
</evidence>
<feature type="domain" description="HDOD" evidence="4">
    <location>
        <begin position="155"/>
        <end position="344"/>
    </location>
</feature>
<comment type="caution">
    <text evidence="5">The sequence shown here is derived from an EMBL/GenBank/DDBJ whole genome shotgun (WGS) entry which is preliminary data.</text>
</comment>
<dbReference type="PROSITE" id="PS50110">
    <property type="entry name" value="RESPONSE_REGULATORY"/>
    <property type="match status" value="1"/>
</dbReference>
<dbReference type="Gene3D" id="1.10.3210.10">
    <property type="entry name" value="Hypothetical protein af1432"/>
    <property type="match status" value="1"/>
</dbReference>
<dbReference type="RefSeq" id="WP_131182959.1">
    <property type="nucleotide sequence ID" value="NZ_QJUO01000001.1"/>
</dbReference>
<gene>
    <name evidence="5" type="ORF">DNJ96_02320</name>
</gene>
<dbReference type="Pfam" id="PF08668">
    <property type="entry name" value="HDOD"/>
    <property type="match status" value="1"/>
</dbReference>
<evidence type="ECO:0000313" key="6">
    <source>
        <dbReference type="Proteomes" id="UP000292639"/>
    </source>
</evidence>
<evidence type="ECO:0000313" key="5">
    <source>
        <dbReference type="EMBL" id="TBU99162.1"/>
    </source>
</evidence>
<proteinExistence type="predicted"/>
<keyword evidence="2" id="KW-0175">Coiled coil</keyword>
<keyword evidence="1" id="KW-0597">Phosphoprotein</keyword>
<dbReference type="PANTHER" id="PTHR33525:SF6">
    <property type="entry name" value="HDOD DOMAIN-CONTAINING PROTEIN"/>
    <property type="match status" value="1"/>
</dbReference>
<dbReference type="InterPro" id="IPR001789">
    <property type="entry name" value="Sig_transdc_resp-reg_receiver"/>
</dbReference>
<dbReference type="InterPro" id="IPR011006">
    <property type="entry name" value="CheY-like_superfamily"/>
</dbReference>
<dbReference type="Pfam" id="PF00072">
    <property type="entry name" value="Response_reg"/>
    <property type="match status" value="1"/>
</dbReference>
<dbReference type="SUPFAM" id="SSF109604">
    <property type="entry name" value="HD-domain/PDEase-like"/>
    <property type="match status" value="1"/>
</dbReference>
<keyword evidence="6" id="KW-1185">Reference proteome</keyword>
<dbReference type="InterPro" id="IPR013976">
    <property type="entry name" value="HDOD"/>
</dbReference>
<name>A0A4Q9RCW2_9GAMM</name>
<dbReference type="GO" id="GO:0000160">
    <property type="term" value="P:phosphorelay signal transduction system"/>
    <property type="evidence" value="ECO:0007669"/>
    <property type="project" value="InterPro"/>
</dbReference>
<protein>
    <submittedName>
        <fullName evidence="5">Histidine kinase</fullName>
    </submittedName>
</protein>
<feature type="domain" description="Response regulatory" evidence="3">
    <location>
        <begin position="6"/>
        <end position="124"/>
    </location>
</feature>
<dbReference type="GO" id="GO:0016301">
    <property type="term" value="F:kinase activity"/>
    <property type="evidence" value="ECO:0007669"/>
    <property type="project" value="UniProtKB-KW"/>
</dbReference>